<dbReference type="VEuPathDB" id="FungiDB:BO97DRAFT_467913"/>
<dbReference type="PROSITE" id="PS51683">
    <property type="entry name" value="SAM_OMT_II"/>
    <property type="match status" value="1"/>
</dbReference>
<dbReference type="InterPro" id="IPR016461">
    <property type="entry name" value="COMT-like"/>
</dbReference>
<dbReference type="InterPro" id="IPR029063">
    <property type="entry name" value="SAM-dependent_MTases_sf"/>
</dbReference>
<dbReference type="SUPFAM" id="SSF53335">
    <property type="entry name" value="S-adenosyl-L-methionine-dependent methyltransferases"/>
    <property type="match status" value="1"/>
</dbReference>
<dbReference type="OrthoDB" id="1606438at2759"/>
<evidence type="ECO:0000259" key="4">
    <source>
        <dbReference type="Pfam" id="PF00891"/>
    </source>
</evidence>
<dbReference type="SUPFAM" id="SSF46785">
    <property type="entry name" value="Winged helix' DNA-binding domain"/>
    <property type="match status" value="1"/>
</dbReference>
<sequence length="433" mass="47921">MSDVLNALSARINNNLQHLTASQQQQPPNQIPDEIRLALLDDCYEVQRLCSQPSDYLERLQMFNQQLSCLQWLCHFNVFAHIPMTGAISFPDLAAAANVPLPELRRVARMAMLERVLCEPVADRVAYGNASFATCFGGETSPSLRPWAQFLTGIAAPTAMSMAEATQRSKDPSQGDLRNPTAYNVAFDTPLPLFQHLTESPGGADMFAGYMRSLDVAGGTAQHHLLKAFAWASLGDAHIVDVGGSNGHTCQLLSAHFPQLRFTVQDLPEVIAQAQASINNNNNNNNLTPSIHFTAHDFLTPQPPTIAHIGDIYLLRRILHNWPDHQATQILQHLADAMATRIARDKETQSMETTPPRLLIMDTVLPAGPHEIPAYQEGLLRMRDLVMWQSFHSQERGWADWMTLLQSTRPPLRVLCPVAKPAGSHMSVLVVGI</sequence>
<dbReference type="Proteomes" id="UP000248961">
    <property type="component" value="Unassembled WGS sequence"/>
</dbReference>
<dbReference type="InterPro" id="IPR001077">
    <property type="entry name" value="COMT_C"/>
</dbReference>
<dbReference type="PANTHER" id="PTHR43712">
    <property type="entry name" value="PUTATIVE (AFU_ORTHOLOGUE AFUA_4G14580)-RELATED"/>
    <property type="match status" value="1"/>
</dbReference>
<dbReference type="InterPro" id="IPR036390">
    <property type="entry name" value="WH_DNA-bd_sf"/>
</dbReference>
<dbReference type="GO" id="GO:0008171">
    <property type="term" value="F:O-methyltransferase activity"/>
    <property type="evidence" value="ECO:0007669"/>
    <property type="project" value="InterPro"/>
</dbReference>
<dbReference type="GO" id="GO:0032259">
    <property type="term" value="P:methylation"/>
    <property type="evidence" value="ECO:0007669"/>
    <property type="project" value="UniProtKB-KW"/>
</dbReference>
<dbReference type="GeneID" id="37203980"/>
<organism evidence="5 6">
    <name type="scientific">Aspergillus homomorphus (strain CBS 101889)</name>
    <dbReference type="NCBI Taxonomy" id="1450537"/>
    <lineage>
        <taxon>Eukaryota</taxon>
        <taxon>Fungi</taxon>
        <taxon>Dikarya</taxon>
        <taxon>Ascomycota</taxon>
        <taxon>Pezizomycotina</taxon>
        <taxon>Eurotiomycetes</taxon>
        <taxon>Eurotiomycetidae</taxon>
        <taxon>Eurotiales</taxon>
        <taxon>Aspergillaceae</taxon>
        <taxon>Aspergillus</taxon>
        <taxon>Aspergillus subgen. Circumdati</taxon>
    </lineage>
</organism>
<evidence type="ECO:0000256" key="3">
    <source>
        <dbReference type="ARBA" id="ARBA00022691"/>
    </source>
</evidence>
<accession>A0A395I9J7</accession>
<keyword evidence="3" id="KW-0949">S-adenosyl-L-methionine</keyword>
<gene>
    <name evidence="5" type="ORF">BO97DRAFT_467913</name>
</gene>
<proteinExistence type="predicted"/>
<evidence type="ECO:0000313" key="5">
    <source>
        <dbReference type="EMBL" id="RAL16635.1"/>
    </source>
</evidence>
<evidence type="ECO:0000256" key="2">
    <source>
        <dbReference type="ARBA" id="ARBA00022679"/>
    </source>
</evidence>
<protein>
    <submittedName>
        <fullName evidence="5">S-adenosyl-L-methionine-dependent methyltransferase</fullName>
    </submittedName>
</protein>
<dbReference type="PANTHER" id="PTHR43712:SF19">
    <property type="entry name" value="DUAL O-METHYLTRANSFERASE_FAD-DEPENDENT MONOOXYGENASE ELCB"/>
    <property type="match status" value="1"/>
</dbReference>
<dbReference type="EMBL" id="KZ824269">
    <property type="protein sequence ID" value="RAL16635.1"/>
    <property type="molecule type" value="Genomic_DNA"/>
</dbReference>
<name>A0A395I9J7_ASPHC</name>
<reference evidence="5 6" key="1">
    <citation type="submission" date="2018-02" db="EMBL/GenBank/DDBJ databases">
        <title>The genomes of Aspergillus section Nigri reveals drivers in fungal speciation.</title>
        <authorList>
            <consortium name="DOE Joint Genome Institute"/>
            <person name="Vesth T.C."/>
            <person name="Nybo J."/>
            <person name="Theobald S."/>
            <person name="Brandl J."/>
            <person name="Frisvad J.C."/>
            <person name="Nielsen K.F."/>
            <person name="Lyhne E.K."/>
            <person name="Kogle M.E."/>
            <person name="Kuo A."/>
            <person name="Riley R."/>
            <person name="Clum A."/>
            <person name="Nolan M."/>
            <person name="Lipzen A."/>
            <person name="Salamov A."/>
            <person name="Henrissat B."/>
            <person name="Wiebenga A."/>
            <person name="De vries R.P."/>
            <person name="Grigoriev I.V."/>
            <person name="Mortensen U.H."/>
            <person name="Andersen M.R."/>
            <person name="Baker S.E."/>
        </authorList>
    </citation>
    <scope>NUCLEOTIDE SEQUENCE [LARGE SCALE GENOMIC DNA]</scope>
    <source>
        <strain evidence="5 6">CBS 101889</strain>
    </source>
</reference>
<dbReference type="Pfam" id="PF00891">
    <property type="entry name" value="Methyltransf_2"/>
    <property type="match status" value="1"/>
</dbReference>
<keyword evidence="6" id="KW-1185">Reference proteome</keyword>
<dbReference type="AlphaFoldDB" id="A0A395I9J7"/>
<evidence type="ECO:0000256" key="1">
    <source>
        <dbReference type="ARBA" id="ARBA00022603"/>
    </source>
</evidence>
<keyword evidence="2 5" id="KW-0808">Transferase</keyword>
<dbReference type="STRING" id="1450537.A0A395I9J7"/>
<feature type="domain" description="O-methyltransferase C-terminal" evidence="4">
    <location>
        <begin position="178"/>
        <end position="406"/>
    </location>
</feature>
<dbReference type="RefSeq" id="XP_025555789.1">
    <property type="nucleotide sequence ID" value="XM_025699691.1"/>
</dbReference>
<dbReference type="GO" id="GO:0044550">
    <property type="term" value="P:secondary metabolite biosynthetic process"/>
    <property type="evidence" value="ECO:0007669"/>
    <property type="project" value="UniProtKB-ARBA"/>
</dbReference>
<keyword evidence="1 5" id="KW-0489">Methyltransferase</keyword>
<dbReference type="Gene3D" id="3.40.50.150">
    <property type="entry name" value="Vaccinia Virus protein VP39"/>
    <property type="match status" value="1"/>
</dbReference>
<evidence type="ECO:0000313" key="6">
    <source>
        <dbReference type="Proteomes" id="UP000248961"/>
    </source>
</evidence>